<organism evidence="8 9">
    <name type="scientific">Oopsacas minuta</name>
    <dbReference type="NCBI Taxonomy" id="111878"/>
    <lineage>
        <taxon>Eukaryota</taxon>
        <taxon>Metazoa</taxon>
        <taxon>Porifera</taxon>
        <taxon>Hexactinellida</taxon>
        <taxon>Hexasterophora</taxon>
        <taxon>Lyssacinosida</taxon>
        <taxon>Leucopsacidae</taxon>
        <taxon>Oopsacas</taxon>
    </lineage>
</organism>
<name>A0AAV7KC91_9METZ</name>
<dbReference type="InterPro" id="IPR000152">
    <property type="entry name" value="EGF-type_Asp/Asn_hydroxyl_site"/>
</dbReference>
<dbReference type="InterPro" id="IPR018097">
    <property type="entry name" value="EGF_Ca-bd_CS"/>
</dbReference>
<dbReference type="Proteomes" id="UP001165289">
    <property type="component" value="Unassembled WGS sequence"/>
</dbReference>
<evidence type="ECO:0000313" key="8">
    <source>
        <dbReference type="EMBL" id="KAI6658696.1"/>
    </source>
</evidence>
<keyword evidence="2" id="KW-0677">Repeat</keyword>
<dbReference type="AlphaFoldDB" id="A0AAV7KC91"/>
<comment type="caution">
    <text evidence="8">The sequence shown here is derived from an EMBL/GenBank/DDBJ whole genome shotgun (WGS) entry which is preliminary data.</text>
</comment>
<keyword evidence="5" id="KW-0812">Transmembrane</keyword>
<keyword evidence="5" id="KW-1133">Transmembrane helix</keyword>
<reference evidence="8 9" key="1">
    <citation type="journal article" date="2023" name="BMC Biol.">
        <title>The compact genome of the sponge Oopsacas minuta (Hexactinellida) is lacking key metazoan core genes.</title>
        <authorList>
            <person name="Santini S."/>
            <person name="Schenkelaars Q."/>
            <person name="Jourda C."/>
            <person name="Duchesne M."/>
            <person name="Belahbib H."/>
            <person name="Rocher C."/>
            <person name="Selva M."/>
            <person name="Riesgo A."/>
            <person name="Vervoort M."/>
            <person name="Leys S.P."/>
            <person name="Kodjabachian L."/>
            <person name="Le Bivic A."/>
            <person name="Borchiellini C."/>
            <person name="Claverie J.M."/>
            <person name="Renard E."/>
        </authorList>
    </citation>
    <scope>NUCLEOTIDE SEQUENCE [LARGE SCALE GENOMIC DNA]</scope>
    <source>
        <strain evidence="8">SPO-2</strain>
    </source>
</reference>
<dbReference type="Gene3D" id="2.10.25.10">
    <property type="entry name" value="Laminin"/>
    <property type="match status" value="1"/>
</dbReference>
<keyword evidence="3" id="KW-1015">Disulfide bond</keyword>
<dbReference type="PROSITE" id="PS01187">
    <property type="entry name" value="EGF_CA"/>
    <property type="match status" value="1"/>
</dbReference>
<feature type="domain" description="EGF-like" evidence="7">
    <location>
        <begin position="399"/>
        <end position="441"/>
    </location>
</feature>
<evidence type="ECO:0000259" key="7">
    <source>
        <dbReference type="PROSITE" id="PS50026"/>
    </source>
</evidence>
<evidence type="ECO:0000256" key="5">
    <source>
        <dbReference type="SAM" id="Phobius"/>
    </source>
</evidence>
<feature type="signal peptide" evidence="6">
    <location>
        <begin position="1"/>
        <end position="18"/>
    </location>
</feature>
<evidence type="ECO:0000256" key="4">
    <source>
        <dbReference type="PROSITE-ProRule" id="PRU00076"/>
    </source>
</evidence>
<proteinExistence type="predicted"/>
<dbReference type="SMART" id="SM00181">
    <property type="entry name" value="EGF"/>
    <property type="match status" value="2"/>
</dbReference>
<keyword evidence="9" id="KW-1185">Reference proteome</keyword>
<feature type="transmembrane region" description="Helical" evidence="5">
    <location>
        <begin position="516"/>
        <end position="541"/>
    </location>
</feature>
<dbReference type="PROSITE" id="PS00010">
    <property type="entry name" value="ASX_HYDROXYL"/>
    <property type="match status" value="1"/>
</dbReference>
<dbReference type="CDD" id="cd00054">
    <property type="entry name" value="EGF_CA"/>
    <property type="match status" value="2"/>
</dbReference>
<gene>
    <name evidence="8" type="ORF">LOD99_10970</name>
</gene>
<protein>
    <recommendedName>
        <fullName evidence="7">EGF-like domain-containing protein</fullName>
    </recommendedName>
</protein>
<evidence type="ECO:0000256" key="6">
    <source>
        <dbReference type="SAM" id="SignalP"/>
    </source>
</evidence>
<dbReference type="InterPro" id="IPR009030">
    <property type="entry name" value="Growth_fac_rcpt_cys_sf"/>
</dbReference>
<evidence type="ECO:0000313" key="9">
    <source>
        <dbReference type="Proteomes" id="UP001165289"/>
    </source>
</evidence>
<dbReference type="PROSITE" id="PS50026">
    <property type="entry name" value="EGF_3"/>
    <property type="match status" value="2"/>
</dbReference>
<evidence type="ECO:0000256" key="3">
    <source>
        <dbReference type="ARBA" id="ARBA00023157"/>
    </source>
</evidence>
<accession>A0AAV7KC91</accession>
<keyword evidence="6" id="KW-0732">Signal</keyword>
<dbReference type="SUPFAM" id="SSF57184">
    <property type="entry name" value="Growth factor receptor domain"/>
    <property type="match status" value="1"/>
</dbReference>
<dbReference type="GO" id="GO:0005509">
    <property type="term" value="F:calcium ion binding"/>
    <property type="evidence" value="ECO:0007669"/>
    <property type="project" value="InterPro"/>
</dbReference>
<dbReference type="EMBL" id="JAKMXF010000082">
    <property type="protein sequence ID" value="KAI6658696.1"/>
    <property type="molecule type" value="Genomic_DNA"/>
</dbReference>
<dbReference type="SMART" id="SM00179">
    <property type="entry name" value="EGF_CA"/>
    <property type="match status" value="2"/>
</dbReference>
<feature type="domain" description="EGF-like" evidence="7">
    <location>
        <begin position="443"/>
        <end position="481"/>
    </location>
</feature>
<dbReference type="InterPro" id="IPR001881">
    <property type="entry name" value="EGF-like_Ca-bd_dom"/>
</dbReference>
<sequence>MYLLIVCVFLTTMSVTHQQIYCINKCSCDSINPIDDLFIEMDATDCCDSNITSAMGNVNVSGLTITGCVLCPSLCGGGTCEIDPITTDYAANITRPTAGSLLFTISATYTCPGEIASSLSLVYSRGSLTGDILFTIVGESTGAIRITLANPPNEIRTYTGSVNVQLFKNSIELLAETTVNFTFNVYDAIEANATEYSATTTNSRVGGIYLFTAGTITPNFTVVYSIKPLIGDPGSISIDSTTGRAITSTIQPPIVIRTYIGVVLLSYTSDRDPSLTGVIEVQFSFTIALPLTPDPSIYSVILTFPPTTPLNVMAFTITYSFFPGFTINSFTYNFTDDANILNIDDATGSFSFPIMRNTEVKSYPENGNREIVISYFSKEISNNESVYMGTFTTDYVITIVDPCGFSSGATPICKNNGICLGLGSNYSCNCTDTGYTGYNCQININECDANHDLCGLGECHDTNGSFICNCDGTEFIGTRCTVVINEVSLTTVMMSTTETTTNIAMTEAPIAGSITVVAGAVVMILVILFLIILVILTVAVVHQRRKGSLRVRVSISQPLQSPKCREQSFFTNESISSSPTKQPSDSIIELNSIHSQEPVEPSNSILINAELSEIEI</sequence>
<dbReference type="PANTHER" id="PTHR24033:SF151">
    <property type="entry name" value="NOTCH 2"/>
    <property type="match status" value="1"/>
</dbReference>
<evidence type="ECO:0000256" key="1">
    <source>
        <dbReference type="ARBA" id="ARBA00022536"/>
    </source>
</evidence>
<keyword evidence="1 4" id="KW-0245">EGF-like domain</keyword>
<evidence type="ECO:0000256" key="2">
    <source>
        <dbReference type="ARBA" id="ARBA00022737"/>
    </source>
</evidence>
<keyword evidence="5" id="KW-0472">Membrane</keyword>
<comment type="caution">
    <text evidence="4">Lacks conserved residue(s) required for the propagation of feature annotation.</text>
</comment>
<feature type="chain" id="PRO_5043529605" description="EGF-like domain-containing protein" evidence="6">
    <location>
        <begin position="19"/>
        <end position="616"/>
    </location>
</feature>
<dbReference type="InterPro" id="IPR051830">
    <property type="entry name" value="NOTCH_homolog"/>
</dbReference>
<dbReference type="PANTHER" id="PTHR24033">
    <property type="entry name" value="EGF-LIKE DOMAIN-CONTAINING PROTEIN"/>
    <property type="match status" value="1"/>
</dbReference>
<dbReference type="InterPro" id="IPR000742">
    <property type="entry name" value="EGF"/>
</dbReference>